<evidence type="ECO:0000256" key="7">
    <source>
        <dbReference type="ARBA" id="ARBA00023125"/>
    </source>
</evidence>
<dbReference type="PROSITE" id="PS00717">
    <property type="entry name" value="SIGMA54_1"/>
    <property type="match status" value="1"/>
</dbReference>
<dbReference type="PRINTS" id="PR00045">
    <property type="entry name" value="SIGMA54FCT"/>
</dbReference>
<feature type="domain" description="RNA polymerase sigma factor 54 DNA-binding" evidence="9">
    <location>
        <begin position="275"/>
        <end position="433"/>
    </location>
</feature>
<dbReference type="Pfam" id="PF04963">
    <property type="entry name" value="Sigma54_CBD"/>
    <property type="match status" value="1"/>
</dbReference>
<evidence type="ECO:0000256" key="6">
    <source>
        <dbReference type="ARBA" id="ARBA00023082"/>
    </source>
</evidence>
<keyword evidence="8" id="KW-0804">Transcription</keyword>
<dbReference type="PANTHER" id="PTHR32248:SF4">
    <property type="entry name" value="RNA POLYMERASE SIGMA-54 FACTOR"/>
    <property type="match status" value="1"/>
</dbReference>
<dbReference type="Proteomes" id="UP001172055">
    <property type="component" value="Unassembled WGS sequence"/>
</dbReference>
<dbReference type="Pfam" id="PF04552">
    <property type="entry name" value="Sigma54_DBD"/>
    <property type="match status" value="1"/>
</dbReference>
<dbReference type="PIRSF" id="PIRSF000774">
    <property type="entry name" value="RpoN"/>
    <property type="match status" value="1"/>
</dbReference>
<feature type="domain" description="RNA polymerase sigma factor 54 core-binding" evidence="10">
    <location>
        <begin position="82"/>
        <end position="263"/>
    </location>
</feature>
<dbReference type="PROSITE" id="PS00718">
    <property type="entry name" value="SIGMA54_2"/>
    <property type="match status" value="1"/>
</dbReference>
<gene>
    <name evidence="11" type="primary">rpoN</name>
    <name evidence="11" type="ORF">QWY14_14065</name>
</gene>
<dbReference type="InterPro" id="IPR007634">
    <property type="entry name" value="RNA_pol_sigma_54_DNA-bd"/>
</dbReference>
<evidence type="ECO:0000259" key="9">
    <source>
        <dbReference type="Pfam" id="PF04552"/>
    </source>
</evidence>
<name>A0ABT8N4W8_9BACL</name>
<dbReference type="Gene3D" id="1.10.10.1330">
    <property type="entry name" value="RNA polymerase sigma-54 factor, core-binding domain"/>
    <property type="match status" value="1"/>
</dbReference>
<organism evidence="11 12">
    <name type="scientific">Planococcus shixiaomingii</name>
    <dbReference type="NCBI Taxonomy" id="3058393"/>
    <lineage>
        <taxon>Bacteria</taxon>
        <taxon>Bacillati</taxon>
        <taxon>Bacillota</taxon>
        <taxon>Bacilli</taxon>
        <taxon>Bacillales</taxon>
        <taxon>Caryophanaceae</taxon>
        <taxon>Planococcus</taxon>
    </lineage>
</organism>
<accession>A0ABT8N4W8</accession>
<keyword evidence="6" id="KW-0731">Sigma factor</keyword>
<dbReference type="EMBL" id="JAUJWV010000002">
    <property type="protein sequence ID" value="MDN7242936.1"/>
    <property type="molecule type" value="Genomic_DNA"/>
</dbReference>
<proteinExistence type="inferred from homology"/>
<evidence type="ECO:0000256" key="3">
    <source>
        <dbReference type="ARBA" id="ARBA00022679"/>
    </source>
</evidence>
<dbReference type="Pfam" id="PF00309">
    <property type="entry name" value="Sigma54_AID"/>
    <property type="match status" value="1"/>
</dbReference>
<dbReference type="Gene3D" id="1.10.10.60">
    <property type="entry name" value="Homeodomain-like"/>
    <property type="match status" value="1"/>
</dbReference>
<keyword evidence="4" id="KW-0548">Nucleotidyltransferase</keyword>
<dbReference type="InterPro" id="IPR007046">
    <property type="entry name" value="RNA_pol_sigma_54_core-bd"/>
</dbReference>
<dbReference type="PROSITE" id="PS50044">
    <property type="entry name" value="SIGMA54_3"/>
    <property type="match status" value="1"/>
</dbReference>
<keyword evidence="5" id="KW-0805">Transcription regulation</keyword>
<evidence type="ECO:0000313" key="11">
    <source>
        <dbReference type="EMBL" id="MDN7242936.1"/>
    </source>
</evidence>
<evidence type="ECO:0000256" key="2">
    <source>
        <dbReference type="ARBA" id="ARBA00022478"/>
    </source>
</evidence>
<evidence type="ECO:0000256" key="5">
    <source>
        <dbReference type="ARBA" id="ARBA00023015"/>
    </source>
</evidence>
<sequence length="437" mass="50306">MELVLQQKQELNLVMTYKLRQAIELLQYSTEELCQFIKKQQEENPLIEIKERPHEVAYKENGFGKANFCSTAEEANRLEASESLGMRDQLVEQAKFLYKDVRDQKVMAYIIYNLDDNGYLSFKQNEREVYGIFGKAEIDRGIELLQAVGPKGIGARCLKECLLLQVTDECPNRQQTESLIRNYLELLAERKWDGLAARMNISLAEIKAIHEFILTLNPKPCAHISDFSIQYVNPDIIVESKVNGLSFYLNDRYLPAIRFNDNYSGLLANKDETSTYIQGQFATYQWLLNSIEQRRQTIVKIVKVILAKQEEFFKDGFIALQPLTLKEVAEEIGMHESTVSRATMNKVIQTPKGTFELRMFFASKLETATGNDVSQTKVKMLLKSMIENEDKCKPLSDQKVTDLFNKEKGITISRRTVAKYREELHIPPSARRRAIKG</sequence>
<evidence type="ECO:0000256" key="1">
    <source>
        <dbReference type="ARBA" id="ARBA00008798"/>
    </source>
</evidence>
<comment type="similarity">
    <text evidence="1">Belongs to the sigma-54 factor family.</text>
</comment>
<reference evidence="11 12" key="1">
    <citation type="submission" date="2023-06" db="EMBL/GenBank/DDBJ databases">
        <title>Novel species in genus Planococcus.</title>
        <authorList>
            <person name="Ning S."/>
        </authorList>
    </citation>
    <scope>NUCLEOTIDE SEQUENCE [LARGE SCALE GENOMIC DNA]</scope>
    <source>
        <strain evidence="11 12">N028</strain>
    </source>
</reference>
<dbReference type="NCBIfam" id="TIGR02395">
    <property type="entry name" value="rpoN_sigma"/>
    <property type="match status" value="1"/>
</dbReference>
<keyword evidence="12" id="KW-1185">Reference proteome</keyword>
<protein>
    <submittedName>
        <fullName evidence="11">RNA polymerase factor sigma-54</fullName>
    </submittedName>
</protein>
<dbReference type="PANTHER" id="PTHR32248">
    <property type="entry name" value="RNA POLYMERASE SIGMA-54 FACTOR"/>
    <property type="match status" value="1"/>
</dbReference>
<dbReference type="InterPro" id="IPR000394">
    <property type="entry name" value="RNA_pol_sigma_54"/>
</dbReference>
<dbReference type="InterPro" id="IPR038709">
    <property type="entry name" value="RpoN_core-bd_sf"/>
</dbReference>
<comment type="caution">
    <text evidence="11">The sequence shown here is derived from an EMBL/GenBank/DDBJ whole genome shotgun (WGS) entry which is preliminary data.</text>
</comment>
<keyword evidence="2" id="KW-0240">DNA-directed RNA polymerase</keyword>
<evidence type="ECO:0000256" key="4">
    <source>
        <dbReference type="ARBA" id="ARBA00022695"/>
    </source>
</evidence>
<keyword evidence="3" id="KW-0808">Transferase</keyword>
<evidence type="ECO:0000259" key="10">
    <source>
        <dbReference type="Pfam" id="PF04963"/>
    </source>
</evidence>
<evidence type="ECO:0000256" key="8">
    <source>
        <dbReference type="ARBA" id="ARBA00023163"/>
    </source>
</evidence>
<keyword evidence="7" id="KW-0238">DNA-binding</keyword>
<dbReference type="RefSeq" id="WP_301724499.1">
    <property type="nucleotide sequence ID" value="NZ_JAUJWV010000002.1"/>
</dbReference>
<evidence type="ECO:0000313" key="12">
    <source>
        <dbReference type="Proteomes" id="UP001172055"/>
    </source>
</evidence>